<keyword evidence="1 2" id="KW-0443">Lipid metabolism</keyword>
<feature type="active site" description="Nucleophile" evidence="2">
    <location>
        <position position="42"/>
    </location>
</feature>
<dbReference type="EMBL" id="CP064954">
    <property type="protein sequence ID" value="QPK79831.1"/>
    <property type="molecule type" value="Genomic_DNA"/>
</dbReference>
<dbReference type="SUPFAM" id="SSF52151">
    <property type="entry name" value="FabD/lysophospholipase-like"/>
    <property type="match status" value="1"/>
</dbReference>
<organism evidence="4 5">
    <name type="scientific">Corynebacterium lizhenjunii</name>
    <dbReference type="NCBI Taxonomy" id="2709394"/>
    <lineage>
        <taxon>Bacteria</taxon>
        <taxon>Bacillati</taxon>
        <taxon>Actinomycetota</taxon>
        <taxon>Actinomycetes</taxon>
        <taxon>Mycobacteriales</taxon>
        <taxon>Corynebacteriaceae</taxon>
        <taxon>Corynebacterium</taxon>
    </lineage>
</organism>
<dbReference type="PROSITE" id="PS51635">
    <property type="entry name" value="PNPLA"/>
    <property type="match status" value="1"/>
</dbReference>
<dbReference type="InterPro" id="IPR037483">
    <property type="entry name" value="YjjU-like"/>
</dbReference>
<feature type="domain" description="PNPLA" evidence="3">
    <location>
        <begin position="9"/>
        <end position="180"/>
    </location>
</feature>
<keyword evidence="5" id="KW-1185">Reference proteome</keyword>
<keyword evidence="2" id="KW-0442">Lipid degradation</keyword>
<evidence type="ECO:0000313" key="4">
    <source>
        <dbReference type="EMBL" id="QPK79831.1"/>
    </source>
</evidence>
<reference evidence="4 5" key="1">
    <citation type="submission" date="2020-11" db="EMBL/GenBank/DDBJ databases">
        <title>Corynebacterium sp. ZJ-599.</title>
        <authorList>
            <person name="Zhou J."/>
        </authorList>
    </citation>
    <scope>NUCLEOTIDE SEQUENCE [LARGE SCALE GENOMIC DNA]</scope>
    <source>
        <strain evidence="4 5">ZJ-599</strain>
    </source>
</reference>
<dbReference type="InterPro" id="IPR016035">
    <property type="entry name" value="Acyl_Trfase/lysoPLipase"/>
</dbReference>
<dbReference type="Gene3D" id="3.40.1090.10">
    <property type="entry name" value="Cytosolic phospholipase A2 catalytic domain"/>
    <property type="match status" value="2"/>
</dbReference>
<dbReference type="InterPro" id="IPR045943">
    <property type="entry name" value="DUF6363"/>
</dbReference>
<accession>A0A7T0PB62</accession>
<dbReference type="GO" id="GO:0016042">
    <property type="term" value="P:lipid catabolic process"/>
    <property type="evidence" value="ECO:0007669"/>
    <property type="project" value="UniProtKB-UniRule"/>
</dbReference>
<comment type="caution">
    <text evidence="2">Lacks conserved residue(s) required for the propagation of feature annotation.</text>
</comment>
<dbReference type="RefSeq" id="WP_165007807.1">
    <property type="nucleotide sequence ID" value="NZ_CP064954.1"/>
</dbReference>
<feature type="active site" description="Proton acceptor" evidence="2">
    <location>
        <position position="165"/>
    </location>
</feature>
<evidence type="ECO:0000313" key="5">
    <source>
        <dbReference type="Proteomes" id="UP000594681"/>
    </source>
</evidence>
<dbReference type="GO" id="GO:0016787">
    <property type="term" value="F:hydrolase activity"/>
    <property type="evidence" value="ECO:0007669"/>
    <property type="project" value="UniProtKB-UniRule"/>
</dbReference>
<keyword evidence="2" id="KW-0378">Hydrolase</keyword>
<dbReference type="Proteomes" id="UP000594681">
    <property type="component" value="Chromosome"/>
</dbReference>
<proteinExistence type="predicted"/>
<feature type="short sequence motif" description="GXSXG" evidence="2">
    <location>
        <begin position="40"/>
        <end position="44"/>
    </location>
</feature>
<dbReference type="CDD" id="cd07208">
    <property type="entry name" value="Pat_hypo_Ecoli_yjju_like"/>
    <property type="match status" value="1"/>
</dbReference>
<dbReference type="Pfam" id="PF01734">
    <property type="entry name" value="Patatin"/>
    <property type="match status" value="1"/>
</dbReference>
<protein>
    <submittedName>
        <fullName evidence="4">Patatin family protein</fullName>
    </submittedName>
</protein>
<evidence type="ECO:0000256" key="1">
    <source>
        <dbReference type="ARBA" id="ARBA00023098"/>
    </source>
</evidence>
<sequence>MIVAKDIALIFEGGGMRNSYTAPCVGALIEHGVQVGWVGGVSAGASHAVNYASGDAWRAQECFVDFANNPSFGGVSSFLRGQGYFNAEFIYERASDKDLPFDFEAFSAHPAQVELAATRADTGESVYFRREDMVSEADLNAFVRASSTLPLIMPTRFIDGVPYVDGALGESGGLLIEAAERAGYEKFLFVGTKPRGYVRPELHNEAAVRRIFRRTPAVAQALIDRPARYNAAKQRLLELEAQGKALLFFPEDMQVNSTERNVEKLRANYAAGASQMYAEWPRWEEFLQG</sequence>
<name>A0A7T0PB62_9CORY</name>
<evidence type="ECO:0000259" key="3">
    <source>
        <dbReference type="PROSITE" id="PS51635"/>
    </source>
</evidence>
<evidence type="ECO:0000256" key="2">
    <source>
        <dbReference type="PROSITE-ProRule" id="PRU01161"/>
    </source>
</evidence>
<dbReference type="KEGG" id="cliz:G7Y31_03805"/>
<gene>
    <name evidence="4" type="ORF">G7Y31_03805</name>
</gene>
<feature type="short sequence motif" description="DGA/G" evidence="2">
    <location>
        <begin position="165"/>
        <end position="167"/>
    </location>
</feature>
<dbReference type="InterPro" id="IPR002641">
    <property type="entry name" value="PNPLA_dom"/>
</dbReference>
<dbReference type="Pfam" id="PF19890">
    <property type="entry name" value="DUF6363"/>
    <property type="match status" value="1"/>
</dbReference>
<dbReference type="AlphaFoldDB" id="A0A7T0PB62"/>